<dbReference type="EMBL" id="JABSTV010001253">
    <property type="protein sequence ID" value="KAH7943688.1"/>
    <property type="molecule type" value="Genomic_DNA"/>
</dbReference>
<comment type="caution">
    <text evidence="2">The sequence shown here is derived from an EMBL/GenBank/DDBJ whole genome shotgun (WGS) entry which is preliminary data.</text>
</comment>
<dbReference type="AlphaFoldDB" id="A0A9D4SSL1"/>
<dbReference type="Proteomes" id="UP000821837">
    <property type="component" value="Unassembled WGS sequence"/>
</dbReference>
<organism evidence="2 3">
    <name type="scientific">Rhipicephalus sanguineus</name>
    <name type="common">Brown dog tick</name>
    <name type="synonym">Ixodes sanguineus</name>
    <dbReference type="NCBI Taxonomy" id="34632"/>
    <lineage>
        <taxon>Eukaryota</taxon>
        <taxon>Metazoa</taxon>
        <taxon>Ecdysozoa</taxon>
        <taxon>Arthropoda</taxon>
        <taxon>Chelicerata</taxon>
        <taxon>Arachnida</taxon>
        <taxon>Acari</taxon>
        <taxon>Parasitiformes</taxon>
        <taxon>Ixodida</taxon>
        <taxon>Ixodoidea</taxon>
        <taxon>Ixodidae</taxon>
        <taxon>Rhipicephalinae</taxon>
        <taxon>Rhipicephalus</taxon>
        <taxon>Rhipicephalus</taxon>
    </lineage>
</organism>
<keyword evidence="1" id="KW-0812">Transmembrane</keyword>
<name>A0A9D4SSL1_RHISA</name>
<feature type="transmembrane region" description="Helical" evidence="1">
    <location>
        <begin position="299"/>
        <end position="321"/>
    </location>
</feature>
<sequence length="333" mass="38480">MWNCFGRRECNDELLKYIKQNGSGFPSPVAVLVPFDGSWVSLPRSIEWFQKYHANFQWIFSVRQHQPALQTFDGHVCQVITVTETEINVPLDGYRNCATRRLLTTAQDDRLRDHVPPIGSFTKDEKIRHQHRRLLLMLEESGIADFKLRRKTKARFSTCPQCSTFVSLDLPFSSCMVVFFIGCCLSLLAFFVEHQPALQTFDGHVCQVITVTETEINVPLDGYRNCATRRLLTTAQDDRLRDHVPPIGSFTKDEKIRHQHRRLLLMLEESGIADFKLRRKTKARFSTCPQCSTFVSFDLPFNSCMIAFFIGCCLSLLAFFVEVTHPPHVRRER</sequence>
<keyword evidence="1" id="KW-0472">Membrane</keyword>
<gene>
    <name evidence="2" type="ORF">HPB52_009998</name>
</gene>
<reference evidence="2" key="1">
    <citation type="journal article" date="2020" name="Cell">
        <title>Large-Scale Comparative Analyses of Tick Genomes Elucidate Their Genetic Diversity and Vector Capacities.</title>
        <authorList>
            <consortium name="Tick Genome and Microbiome Consortium (TIGMIC)"/>
            <person name="Jia N."/>
            <person name="Wang J."/>
            <person name="Shi W."/>
            <person name="Du L."/>
            <person name="Sun Y."/>
            <person name="Zhan W."/>
            <person name="Jiang J.F."/>
            <person name="Wang Q."/>
            <person name="Zhang B."/>
            <person name="Ji P."/>
            <person name="Bell-Sakyi L."/>
            <person name="Cui X.M."/>
            <person name="Yuan T.T."/>
            <person name="Jiang B.G."/>
            <person name="Yang W.F."/>
            <person name="Lam T.T."/>
            <person name="Chang Q.C."/>
            <person name="Ding S.J."/>
            <person name="Wang X.J."/>
            <person name="Zhu J.G."/>
            <person name="Ruan X.D."/>
            <person name="Zhao L."/>
            <person name="Wei J.T."/>
            <person name="Ye R.Z."/>
            <person name="Que T.C."/>
            <person name="Du C.H."/>
            <person name="Zhou Y.H."/>
            <person name="Cheng J.X."/>
            <person name="Dai P.F."/>
            <person name="Guo W.B."/>
            <person name="Han X.H."/>
            <person name="Huang E.J."/>
            <person name="Li L.F."/>
            <person name="Wei W."/>
            <person name="Gao Y.C."/>
            <person name="Liu J.Z."/>
            <person name="Shao H.Z."/>
            <person name="Wang X."/>
            <person name="Wang C.C."/>
            <person name="Yang T.C."/>
            <person name="Huo Q.B."/>
            <person name="Li W."/>
            <person name="Chen H.Y."/>
            <person name="Chen S.E."/>
            <person name="Zhou L.G."/>
            <person name="Ni X.B."/>
            <person name="Tian J.H."/>
            <person name="Sheng Y."/>
            <person name="Liu T."/>
            <person name="Pan Y.S."/>
            <person name="Xia L.Y."/>
            <person name="Li J."/>
            <person name="Zhao F."/>
            <person name="Cao W.C."/>
        </authorList>
    </citation>
    <scope>NUCLEOTIDE SEQUENCE</scope>
    <source>
        <strain evidence="2">Rsan-2018</strain>
    </source>
</reference>
<proteinExistence type="predicted"/>
<keyword evidence="3" id="KW-1185">Reference proteome</keyword>
<protein>
    <submittedName>
        <fullName evidence="2">Uncharacterized protein</fullName>
    </submittedName>
</protein>
<evidence type="ECO:0000313" key="2">
    <source>
        <dbReference type="EMBL" id="KAH7943688.1"/>
    </source>
</evidence>
<keyword evidence="1" id="KW-1133">Transmembrane helix</keyword>
<evidence type="ECO:0000256" key="1">
    <source>
        <dbReference type="SAM" id="Phobius"/>
    </source>
</evidence>
<accession>A0A9D4SSL1</accession>
<evidence type="ECO:0000313" key="3">
    <source>
        <dbReference type="Proteomes" id="UP000821837"/>
    </source>
</evidence>
<reference evidence="2" key="2">
    <citation type="submission" date="2021-09" db="EMBL/GenBank/DDBJ databases">
        <authorList>
            <person name="Jia N."/>
            <person name="Wang J."/>
            <person name="Shi W."/>
            <person name="Du L."/>
            <person name="Sun Y."/>
            <person name="Zhan W."/>
            <person name="Jiang J."/>
            <person name="Wang Q."/>
            <person name="Zhang B."/>
            <person name="Ji P."/>
            <person name="Sakyi L.B."/>
            <person name="Cui X."/>
            <person name="Yuan T."/>
            <person name="Jiang B."/>
            <person name="Yang W."/>
            <person name="Lam T.T.-Y."/>
            <person name="Chang Q."/>
            <person name="Ding S."/>
            <person name="Wang X."/>
            <person name="Zhu J."/>
            <person name="Ruan X."/>
            <person name="Zhao L."/>
            <person name="Wei J."/>
            <person name="Que T."/>
            <person name="Du C."/>
            <person name="Cheng J."/>
            <person name="Dai P."/>
            <person name="Han X."/>
            <person name="Huang E."/>
            <person name="Gao Y."/>
            <person name="Liu J."/>
            <person name="Shao H."/>
            <person name="Ye R."/>
            <person name="Li L."/>
            <person name="Wei W."/>
            <person name="Wang X."/>
            <person name="Wang C."/>
            <person name="Huo Q."/>
            <person name="Li W."/>
            <person name="Guo W."/>
            <person name="Chen H."/>
            <person name="Chen S."/>
            <person name="Zhou L."/>
            <person name="Zhou L."/>
            <person name="Ni X."/>
            <person name="Tian J."/>
            <person name="Zhou Y."/>
            <person name="Sheng Y."/>
            <person name="Liu T."/>
            <person name="Pan Y."/>
            <person name="Xia L."/>
            <person name="Li J."/>
            <person name="Zhao F."/>
            <person name="Cao W."/>
        </authorList>
    </citation>
    <scope>NUCLEOTIDE SEQUENCE</scope>
    <source>
        <strain evidence="2">Rsan-2018</strain>
        <tissue evidence="2">Larvae</tissue>
    </source>
</reference>
<feature type="transmembrane region" description="Helical" evidence="1">
    <location>
        <begin position="170"/>
        <end position="192"/>
    </location>
</feature>